<accession>A0A0F6TCD5</accession>
<dbReference type="HOGENOM" id="CLU_1169103_0_0_11"/>
<evidence type="ECO:0000313" key="4">
    <source>
        <dbReference type="EMBL" id="VEH04668.1"/>
    </source>
</evidence>
<keyword evidence="5" id="KW-1185">Reference proteome</keyword>
<dbReference type="AlphaFoldDB" id="A0A0F6TCD5"/>
<feature type="compositionally biased region" description="Low complexity" evidence="1">
    <location>
        <begin position="156"/>
        <end position="186"/>
    </location>
</feature>
<feature type="region of interest" description="Disordered" evidence="1">
    <location>
        <begin position="85"/>
        <end position="237"/>
    </location>
</feature>
<evidence type="ECO:0000256" key="2">
    <source>
        <dbReference type="SAM" id="Phobius"/>
    </source>
</evidence>
<evidence type="ECO:0000256" key="1">
    <source>
        <dbReference type="SAM" id="MobiDB-lite"/>
    </source>
</evidence>
<feature type="compositionally biased region" description="Polar residues" evidence="1">
    <location>
        <begin position="105"/>
        <end position="120"/>
    </location>
</feature>
<evidence type="ECO:0000313" key="3">
    <source>
        <dbReference type="EMBL" id="AKE40704.1"/>
    </source>
</evidence>
<evidence type="ECO:0000313" key="6">
    <source>
        <dbReference type="Proteomes" id="UP000271380"/>
    </source>
</evidence>
<keyword evidence="2" id="KW-0812">Transmembrane</keyword>
<feature type="transmembrane region" description="Helical" evidence="2">
    <location>
        <begin position="12"/>
        <end position="33"/>
    </location>
</feature>
<protein>
    <submittedName>
        <fullName evidence="3">Uncharacterized protein</fullName>
    </submittedName>
</protein>
<dbReference type="EMBL" id="LR134377">
    <property type="protein sequence ID" value="VEH04668.1"/>
    <property type="molecule type" value="Genomic_DNA"/>
</dbReference>
<proteinExistence type="predicted"/>
<organism evidence="3 5">
    <name type="scientific">Corynebacterium kutscheri</name>
    <dbReference type="NCBI Taxonomy" id="35755"/>
    <lineage>
        <taxon>Bacteria</taxon>
        <taxon>Bacillati</taxon>
        <taxon>Actinomycetota</taxon>
        <taxon>Actinomycetes</taxon>
        <taxon>Mycobacteriales</taxon>
        <taxon>Corynebacteriaceae</taxon>
        <taxon>Corynebacterium</taxon>
    </lineage>
</organism>
<dbReference type="Proteomes" id="UP000033457">
    <property type="component" value="Chromosome"/>
</dbReference>
<sequence length="237" mass="24983">MNPQQNSDTRTTRFAFFVFSGVTLACIVGVGVWKISCPSTQATGEAGAQVTAHASDIRTLASTTNSTITRDTSVENTALSRQATIAQDDPYLAPNAYVPPRQEPKNTAKNTASPINTPSILPTPQPSPLASPDRGHDTTAQPIRTPHQMTQETDESTTNTTESSQKPSTPSSSSTSTEETVPNPTSIMPEPDNPIVDIPKQGAPHTEITPTPQASETTHPTALPETASPTVSANAIN</sequence>
<evidence type="ECO:0000313" key="5">
    <source>
        <dbReference type="Proteomes" id="UP000033457"/>
    </source>
</evidence>
<dbReference type="RefSeq" id="WP_046438822.1">
    <property type="nucleotide sequence ID" value="NZ_CP011312.1"/>
</dbReference>
<dbReference type="KEGG" id="cku:UL82_02395"/>
<reference evidence="4 6" key="2">
    <citation type="submission" date="2018-12" db="EMBL/GenBank/DDBJ databases">
        <authorList>
            <consortium name="Pathogen Informatics"/>
        </authorList>
    </citation>
    <scope>NUCLEOTIDE SEQUENCE [LARGE SCALE GENOMIC DNA]</scope>
    <source>
        <strain evidence="4 6">NCTC949</strain>
    </source>
</reference>
<gene>
    <name evidence="4" type="ORF">NCTC949_00212</name>
    <name evidence="3" type="ORF">UL82_02395</name>
</gene>
<feature type="compositionally biased region" description="Polar residues" evidence="1">
    <location>
        <begin position="227"/>
        <end position="237"/>
    </location>
</feature>
<keyword evidence="2" id="KW-1133">Transmembrane helix</keyword>
<name>A0A0F6TCD5_9CORY</name>
<feature type="compositionally biased region" description="Polar residues" evidence="1">
    <location>
        <begin position="208"/>
        <end position="220"/>
    </location>
</feature>
<dbReference type="Proteomes" id="UP000271380">
    <property type="component" value="Chromosome"/>
</dbReference>
<keyword evidence="2" id="KW-0472">Membrane</keyword>
<reference evidence="3 5" key="1">
    <citation type="journal article" date="2015" name="Genome Announc.">
        <title>Complete Genome Sequence of Corynebacterium kutscheri DSM 20755, a Corynebacterial Type Strain with Remarkably Low G+C Content of Chromosomal DNA.</title>
        <authorList>
            <person name="Ruckert C."/>
            <person name="Albersmeier A."/>
            <person name="Winkler A."/>
            <person name="Tauch A."/>
        </authorList>
    </citation>
    <scope>NUCLEOTIDE SEQUENCE [LARGE SCALE GENOMIC DNA]</scope>
    <source>
        <strain evidence="3 5">DSM 20755</strain>
    </source>
</reference>
<dbReference type="EMBL" id="CP011312">
    <property type="protein sequence ID" value="AKE40704.1"/>
    <property type="molecule type" value="Genomic_DNA"/>
</dbReference>